<keyword evidence="1" id="KW-0479">Metal-binding</keyword>
<proteinExistence type="predicted"/>
<feature type="domain" description="Zinc finger PHD-type" evidence="5">
    <location>
        <begin position="793"/>
        <end position="841"/>
    </location>
</feature>
<dbReference type="Gene3D" id="2.60.120.650">
    <property type="entry name" value="Cupin"/>
    <property type="match status" value="1"/>
</dbReference>
<dbReference type="SUPFAM" id="SSF57903">
    <property type="entry name" value="FYVE/PHD zinc finger"/>
    <property type="match status" value="1"/>
</dbReference>
<dbReference type="OrthoDB" id="5876800at2759"/>
<reference evidence="6 7" key="1">
    <citation type="submission" date="2019-07" db="EMBL/GenBank/DDBJ databases">
        <title>Genome assembly of two rare yeast pathogens: Diutina rugosa and Trichomonascus ciferrii.</title>
        <authorList>
            <person name="Mixao V."/>
            <person name="Saus E."/>
            <person name="Hansen A."/>
            <person name="Lass-Flor C."/>
            <person name="Gabaldon T."/>
        </authorList>
    </citation>
    <scope>NUCLEOTIDE SEQUENCE [LARGE SCALE GENOMIC DNA]</scope>
    <source>
        <strain evidence="6 7">CBS 613</strain>
    </source>
</reference>
<feature type="region of interest" description="Disordered" evidence="4">
    <location>
        <begin position="127"/>
        <end position="147"/>
    </location>
</feature>
<dbReference type="InterPro" id="IPR001965">
    <property type="entry name" value="Znf_PHD"/>
</dbReference>
<keyword evidence="3" id="KW-0862">Zinc</keyword>
<dbReference type="GO" id="GO:0008270">
    <property type="term" value="F:zinc ion binding"/>
    <property type="evidence" value="ECO:0007669"/>
    <property type="project" value="UniProtKB-KW"/>
</dbReference>
<keyword evidence="7" id="KW-1185">Reference proteome</keyword>
<dbReference type="Proteomes" id="UP000449547">
    <property type="component" value="Unassembled WGS sequence"/>
</dbReference>
<evidence type="ECO:0000256" key="1">
    <source>
        <dbReference type="ARBA" id="ARBA00022723"/>
    </source>
</evidence>
<dbReference type="EMBL" id="SWFT01000102">
    <property type="protein sequence ID" value="KAA8901520.1"/>
    <property type="molecule type" value="Genomic_DNA"/>
</dbReference>
<dbReference type="AlphaFoldDB" id="A0A642UM37"/>
<feature type="compositionally biased region" description="Polar residues" evidence="4">
    <location>
        <begin position="296"/>
        <end position="305"/>
    </location>
</feature>
<evidence type="ECO:0000256" key="4">
    <source>
        <dbReference type="SAM" id="MobiDB-lite"/>
    </source>
</evidence>
<feature type="region of interest" description="Disordered" evidence="4">
    <location>
        <begin position="34"/>
        <end position="55"/>
    </location>
</feature>
<evidence type="ECO:0000256" key="2">
    <source>
        <dbReference type="ARBA" id="ARBA00022771"/>
    </source>
</evidence>
<evidence type="ECO:0000256" key="3">
    <source>
        <dbReference type="ARBA" id="ARBA00022833"/>
    </source>
</evidence>
<sequence length="866" mass="95391">MAFLFYIDESQLQTIVDKFGVSADVLTSIGTLQKSTTKDDLPPPVYDSSPPESDPIEDVVDATSVANTNSLMVSSSESSISFANEINHLTLNDSGIDGCSPILEDTESGFAELEDVNQVEDEVTVSVDTETSDTDNHTGTHDVSGNVDEMGCESAIEVIRNTDATGFVDDNVTEKHSEEVTETEIYIETEEVTSYVDAIDDGIGNVETNGNMDEIESSNQLVDEHSTKSHPETKEIHDIEHCVEAEVATVNVDNGPADVPEDVNGHIDITHVASCHEDVAAVEEVADPHSPFSGDDNCNNKTPDPTDQPLPTNPDDNSKLLSYGAEEPGISNEDRSSNVMPTEFDVTPKPLQVNVSKHAESGLIVCAEGHVPTVVLPNQINAHLMHRHDRKLWSDETRHRLREELSKGIASQVPLNILTPLPDIPVLQKHFCQRCHKPWENNRKHKRGSPECMGSKRYSVKAQQYNRGKWVILGSMPDVFKDADDTNLQHQAPPEITVNVTKHEETGLLVCAEGHEPMVVLPHQVTSHMLTRHSDEKPGSTDVRAKILQALSTGTVNKVPPTIQTEFPAIPVTTAYYCHHCDKVTAKKEHATTDRCTSVQVECQIYAQDQYVVIGQLPQKPQVEEAKYSSDNDIEMEMLKIEKHQETGLFVCAEGHEPMVVFPHQFQAHIKLNHLGERGWSARLQAEISKTYSTCSVTEVLSSIQTPFPLIPLVQGKYCFGCCRVYERFFYHTGEDKCGDNSQVPLIFQILHDGKVVVIGSVPKDPNNNRDDGNLIDEPTPAISGSATKMLDNCPPSICRAPECGEWIMCDVCGQRFHGPCVGIDPQPVAELVAYHCSRCEADHGPSACARKSKRSKPNIDNLALN</sequence>
<protein>
    <recommendedName>
        <fullName evidence="5">Zinc finger PHD-type domain-containing protein</fullName>
    </recommendedName>
</protein>
<evidence type="ECO:0000259" key="5">
    <source>
        <dbReference type="SMART" id="SM00249"/>
    </source>
</evidence>
<keyword evidence="2" id="KW-0863">Zinc-finger</keyword>
<evidence type="ECO:0000313" key="6">
    <source>
        <dbReference type="EMBL" id="KAA8901520.1"/>
    </source>
</evidence>
<dbReference type="VEuPathDB" id="FungiDB:DIURU_003229"/>
<evidence type="ECO:0000313" key="7">
    <source>
        <dbReference type="Proteomes" id="UP000449547"/>
    </source>
</evidence>
<organism evidence="6 7">
    <name type="scientific">Diutina rugosa</name>
    <name type="common">Yeast</name>
    <name type="synonym">Candida rugosa</name>
    <dbReference type="NCBI Taxonomy" id="5481"/>
    <lineage>
        <taxon>Eukaryota</taxon>
        <taxon>Fungi</taxon>
        <taxon>Dikarya</taxon>
        <taxon>Ascomycota</taxon>
        <taxon>Saccharomycotina</taxon>
        <taxon>Pichiomycetes</taxon>
        <taxon>Debaryomycetaceae</taxon>
        <taxon>Diutina</taxon>
    </lineage>
</organism>
<comment type="caution">
    <text evidence="6">The sequence shown here is derived from an EMBL/GenBank/DDBJ whole genome shotgun (WGS) entry which is preliminary data.</text>
</comment>
<feature type="region of interest" description="Disordered" evidence="4">
    <location>
        <begin position="287"/>
        <end position="338"/>
    </location>
</feature>
<dbReference type="GeneID" id="54781880"/>
<gene>
    <name evidence="6" type="ORF">DIURU_003229</name>
</gene>
<dbReference type="RefSeq" id="XP_034012001.1">
    <property type="nucleotide sequence ID" value="XM_034155968.1"/>
</dbReference>
<accession>A0A642UM37</accession>
<name>A0A642UM37_DIURU</name>
<dbReference type="InterPro" id="IPR011011">
    <property type="entry name" value="Znf_FYVE_PHD"/>
</dbReference>
<dbReference type="SMART" id="SM00249">
    <property type="entry name" value="PHD"/>
    <property type="match status" value="1"/>
</dbReference>